<reference evidence="1" key="1">
    <citation type="submission" date="2021-01" db="EMBL/GenBank/DDBJ databases">
        <authorList>
            <consortium name="Genoscope - CEA"/>
            <person name="William W."/>
        </authorList>
    </citation>
    <scope>NUCLEOTIDE SEQUENCE</scope>
</reference>
<proteinExistence type="predicted"/>
<evidence type="ECO:0000313" key="1">
    <source>
        <dbReference type="EMBL" id="CAD8189813.1"/>
    </source>
</evidence>
<gene>
    <name evidence="1" type="ORF">POCTA_138.1.T0960006</name>
</gene>
<name>A0A8S1WJX0_PAROT</name>
<organism evidence="1 2">
    <name type="scientific">Paramecium octaurelia</name>
    <dbReference type="NCBI Taxonomy" id="43137"/>
    <lineage>
        <taxon>Eukaryota</taxon>
        <taxon>Sar</taxon>
        <taxon>Alveolata</taxon>
        <taxon>Ciliophora</taxon>
        <taxon>Intramacronucleata</taxon>
        <taxon>Oligohymenophorea</taxon>
        <taxon>Peniculida</taxon>
        <taxon>Parameciidae</taxon>
        <taxon>Paramecium</taxon>
    </lineage>
</organism>
<dbReference type="EMBL" id="CAJJDP010000095">
    <property type="protein sequence ID" value="CAD8189813.1"/>
    <property type="molecule type" value="Genomic_DNA"/>
</dbReference>
<comment type="caution">
    <text evidence="1">The sequence shown here is derived from an EMBL/GenBank/DDBJ whole genome shotgun (WGS) entry which is preliminary data.</text>
</comment>
<accession>A0A8S1WJX0</accession>
<dbReference type="Proteomes" id="UP000683925">
    <property type="component" value="Unassembled WGS sequence"/>
</dbReference>
<evidence type="ECO:0000313" key="2">
    <source>
        <dbReference type="Proteomes" id="UP000683925"/>
    </source>
</evidence>
<sequence>MIHIHKICEKPCSKNSFGIFKQNVKNSRMVLNNKVNNPQETFTQRNVYQVPQYHLKEQQYKKVDEWQKQDLSVKYSYLDNHFIPKKKNTLKKSRFIFKILKSLWLKPII</sequence>
<protein>
    <submittedName>
        <fullName evidence="1">Uncharacterized protein</fullName>
    </submittedName>
</protein>
<dbReference type="AlphaFoldDB" id="A0A8S1WJX0"/>
<keyword evidence="2" id="KW-1185">Reference proteome</keyword>
<dbReference type="OrthoDB" id="10446383at2759"/>